<protein>
    <submittedName>
        <fullName evidence="1">Uncharacterized protein</fullName>
    </submittedName>
</protein>
<name>A0A1X7SG63_AMPQE</name>
<sequence>MALNQLLQEQAFPSICIHRGMQQEERQGQKEGRVGNIVWATPPKLAVANGGQTEPKA</sequence>
<dbReference type="EnsemblMetazoa" id="Aqu2.1.01076_001">
    <property type="protein sequence ID" value="Aqu2.1.01076_001"/>
    <property type="gene ID" value="Aqu2.1.01076"/>
</dbReference>
<organism evidence="1">
    <name type="scientific">Amphimedon queenslandica</name>
    <name type="common">Sponge</name>
    <dbReference type="NCBI Taxonomy" id="400682"/>
    <lineage>
        <taxon>Eukaryota</taxon>
        <taxon>Metazoa</taxon>
        <taxon>Porifera</taxon>
        <taxon>Demospongiae</taxon>
        <taxon>Heteroscleromorpha</taxon>
        <taxon>Haplosclerida</taxon>
        <taxon>Niphatidae</taxon>
        <taxon>Amphimedon</taxon>
    </lineage>
</organism>
<accession>A0A1X7SG63</accession>
<dbReference type="eggNOG" id="KOG0329">
    <property type="taxonomic scope" value="Eukaryota"/>
</dbReference>
<evidence type="ECO:0000313" key="1">
    <source>
        <dbReference type="EnsemblMetazoa" id="Aqu2.1.01076_001"/>
    </source>
</evidence>
<dbReference type="AlphaFoldDB" id="A0A1X7SG63"/>
<proteinExistence type="predicted"/>
<dbReference type="InParanoid" id="A0A1X7SG63"/>
<reference evidence="1" key="1">
    <citation type="submission" date="2017-05" db="UniProtKB">
        <authorList>
            <consortium name="EnsemblMetazoa"/>
        </authorList>
    </citation>
    <scope>IDENTIFICATION</scope>
</reference>